<keyword evidence="2" id="KW-1185">Reference proteome</keyword>
<dbReference type="Proteomes" id="UP000006833">
    <property type="component" value="Chromosome"/>
</dbReference>
<dbReference type="KEGG" id="dsh:Dshi_2366"/>
<dbReference type="OrthoDB" id="7869201at2"/>
<accession>A8LRS1</accession>
<dbReference type="AlphaFoldDB" id="A8LRS1"/>
<name>A8LRS1_DINSH</name>
<gene>
    <name evidence="1" type="ordered locus">Dshi_2366</name>
</gene>
<reference evidence="2" key="1">
    <citation type="journal article" date="2010" name="ISME J.">
        <title>The complete genome sequence of the algal symbiont Dinoroseobacter shibae: a hitchhiker's guide to life in the sea.</title>
        <authorList>
            <person name="Wagner-Dobler I."/>
            <person name="Ballhausen B."/>
            <person name="Berger M."/>
            <person name="Brinkhoff T."/>
            <person name="Buchholz I."/>
            <person name="Bunk B."/>
            <person name="Cypionka H."/>
            <person name="Daniel R."/>
            <person name="Drepper T."/>
            <person name="Gerdts G."/>
            <person name="Hahnke S."/>
            <person name="Han C."/>
            <person name="Jahn D."/>
            <person name="Kalhoefer D."/>
            <person name="Kiss H."/>
            <person name="Klenk H.P."/>
            <person name="Kyrpides N."/>
            <person name="Liebl W."/>
            <person name="Liesegang H."/>
            <person name="Meincke L."/>
            <person name="Pati A."/>
            <person name="Petersen J."/>
            <person name="Piekarski T."/>
            <person name="Pommerenke C."/>
            <person name="Pradella S."/>
            <person name="Pukall R."/>
            <person name="Rabus R."/>
            <person name="Stackebrandt E."/>
            <person name="Thole S."/>
            <person name="Thompson L."/>
            <person name="Tielen P."/>
            <person name="Tomasch J."/>
            <person name="von Jan M."/>
            <person name="Wanphrut N."/>
            <person name="Wichels A."/>
            <person name="Zech H."/>
            <person name="Simon M."/>
        </authorList>
    </citation>
    <scope>NUCLEOTIDE SEQUENCE [LARGE SCALE GENOMIC DNA]</scope>
    <source>
        <strain evidence="2">DSM 16493 / NCIMB 14021 / DFL 12</strain>
    </source>
</reference>
<organism evidence="1 2">
    <name type="scientific">Dinoroseobacter shibae (strain DSM 16493 / NCIMB 14021 / DFL 12)</name>
    <dbReference type="NCBI Taxonomy" id="398580"/>
    <lineage>
        <taxon>Bacteria</taxon>
        <taxon>Pseudomonadati</taxon>
        <taxon>Pseudomonadota</taxon>
        <taxon>Alphaproteobacteria</taxon>
        <taxon>Rhodobacterales</taxon>
        <taxon>Roseobacteraceae</taxon>
        <taxon>Dinoroseobacter</taxon>
    </lineage>
</organism>
<evidence type="ECO:0000313" key="2">
    <source>
        <dbReference type="Proteomes" id="UP000006833"/>
    </source>
</evidence>
<proteinExistence type="predicted"/>
<dbReference type="HOGENOM" id="CLU_173343_0_0_5"/>
<sequence length="109" mass="12394">MHHAIQTQSNMFDYLSTGANVWRLGVETNSVILLRMMGMAGIWNTPFDENWRMMAEKPKVFINSGRDGMVAAMEGKDPAKVMDASIKHLNDATNENRRRLVDRGLRKLS</sequence>
<evidence type="ECO:0000313" key="1">
    <source>
        <dbReference type="EMBL" id="ABV94102.1"/>
    </source>
</evidence>
<dbReference type="RefSeq" id="WP_012179033.1">
    <property type="nucleotide sequence ID" value="NC_009952.1"/>
</dbReference>
<dbReference type="STRING" id="398580.Dshi_2366"/>
<dbReference type="EMBL" id="CP000830">
    <property type="protein sequence ID" value="ABV94102.1"/>
    <property type="molecule type" value="Genomic_DNA"/>
</dbReference>
<protein>
    <submittedName>
        <fullName evidence="1">Uncharacterized protein</fullName>
    </submittedName>
</protein>